<feature type="compositionally biased region" description="Basic residues" evidence="1">
    <location>
        <begin position="20"/>
        <end position="30"/>
    </location>
</feature>
<name>A0A4C1X6T9_EUMVA</name>
<keyword evidence="3" id="KW-1185">Reference proteome</keyword>
<feature type="region of interest" description="Disordered" evidence="1">
    <location>
        <begin position="20"/>
        <end position="39"/>
    </location>
</feature>
<gene>
    <name evidence="2" type="ORF">EVAR_42403_1</name>
</gene>
<dbReference type="AlphaFoldDB" id="A0A4C1X6T9"/>
<dbReference type="Proteomes" id="UP000299102">
    <property type="component" value="Unassembled WGS sequence"/>
</dbReference>
<dbReference type="EMBL" id="BGZK01000763">
    <property type="protein sequence ID" value="GBP59498.1"/>
    <property type="molecule type" value="Genomic_DNA"/>
</dbReference>
<evidence type="ECO:0000313" key="2">
    <source>
        <dbReference type="EMBL" id="GBP59498.1"/>
    </source>
</evidence>
<reference evidence="2 3" key="1">
    <citation type="journal article" date="2019" name="Commun. Biol.">
        <title>The bagworm genome reveals a unique fibroin gene that provides high tensile strength.</title>
        <authorList>
            <person name="Kono N."/>
            <person name="Nakamura H."/>
            <person name="Ohtoshi R."/>
            <person name="Tomita M."/>
            <person name="Numata K."/>
            <person name="Arakawa K."/>
        </authorList>
    </citation>
    <scope>NUCLEOTIDE SEQUENCE [LARGE SCALE GENOMIC DNA]</scope>
</reference>
<evidence type="ECO:0000256" key="1">
    <source>
        <dbReference type="SAM" id="MobiDB-lite"/>
    </source>
</evidence>
<accession>A0A4C1X6T9</accession>
<proteinExistence type="predicted"/>
<comment type="caution">
    <text evidence="2">The sequence shown here is derived from an EMBL/GenBank/DDBJ whole genome shotgun (WGS) entry which is preliminary data.</text>
</comment>
<organism evidence="2 3">
    <name type="scientific">Eumeta variegata</name>
    <name type="common">Bagworm moth</name>
    <name type="synonym">Eumeta japonica</name>
    <dbReference type="NCBI Taxonomy" id="151549"/>
    <lineage>
        <taxon>Eukaryota</taxon>
        <taxon>Metazoa</taxon>
        <taxon>Ecdysozoa</taxon>
        <taxon>Arthropoda</taxon>
        <taxon>Hexapoda</taxon>
        <taxon>Insecta</taxon>
        <taxon>Pterygota</taxon>
        <taxon>Neoptera</taxon>
        <taxon>Endopterygota</taxon>
        <taxon>Lepidoptera</taxon>
        <taxon>Glossata</taxon>
        <taxon>Ditrysia</taxon>
        <taxon>Tineoidea</taxon>
        <taxon>Psychidae</taxon>
        <taxon>Oiketicinae</taxon>
        <taxon>Eumeta</taxon>
    </lineage>
</organism>
<sequence>MTITLRSFLELTSGAGPARVARRGFPRTRPARAGSAPWDGRPLHAATANHIRGCVVARSVGVLADDGCRKRRPRARSERQIGRLDPPIGVLSRRSGSEGSLRVALSLVSRNSSVVYSIIASNRVRRVICAGLLTAIRSAVRFVNNNNRRTETMIHV</sequence>
<protein>
    <submittedName>
        <fullName evidence="2">Uncharacterized protein</fullName>
    </submittedName>
</protein>
<evidence type="ECO:0000313" key="3">
    <source>
        <dbReference type="Proteomes" id="UP000299102"/>
    </source>
</evidence>